<evidence type="ECO:0000313" key="13">
    <source>
        <dbReference type="Proteomes" id="UP000027135"/>
    </source>
</evidence>
<dbReference type="GO" id="GO:0005886">
    <property type="term" value="C:plasma membrane"/>
    <property type="evidence" value="ECO:0007669"/>
    <property type="project" value="UniProtKB-SubCell"/>
</dbReference>
<gene>
    <name evidence="12" type="ORF">L798_10079</name>
</gene>
<dbReference type="eggNOG" id="KOG1052">
    <property type="taxonomic scope" value="Eukaryota"/>
</dbReference>
<feature type="domain" description="Ionotropic receptor 75a N-terminal" evidence="11">
    <location>
        <begin position="28"/>
        <end position="194"/>
    </location>
</feature>
<dbReference type="GO" id="GO:0050906">
    <property type="term" value="P:detection of stimulus involved in sensory perception"/>
    <property type="evidence" value="ECO:0007669"/>
    <property type="project" value="UniProtKB-ARBA"/>
</dbReference>
<name>A0A067QZT2_ZOONE</name>
<evidence type="ECO:0000313" key="12">
    <source>
        <dbReference type="EMBL" id="KDR16067.1"/>
    </source>
</evidence>
<evidence type="ECO:0000256" key="9">
    <source>
        <dbReference type="SAM" id="Phobius"/>
    </source>
</evidence>
<dbReference type="Pfam" id="PF00060">
    <property type="entry name" value="Lig_chan"/>
    <property type="match status" value="1"/>
</dbReference>
<dbReference type="Proteomes" id="UP000027135">
    <property type="component" value="Unassembled WGS sequence"/>
</dbReference>
<feature type="transmembrane region" description="Helical" evidence="9">
    <location>
        <begin position="337"/>
        <end position="354"/>
    </location>
</feature>
<protein>
    <submittedName>
        <fullName evidence="12">Uncharacterized protein</fullName>
    </submittedName>
</protein>
<dbReference type="InterPro" id="IPR052192">
    <property type="entry name" value="Insect_Ionotropic_Sensory_Rcpt"/>
</dbReference>
<dbReference type="InParanoid" id="A0A067QZT2"/>
<comment type="subcellular location">
    <subcellularLocation>
        <location evidence="1">Cell membrane</location>
        <topology evidence="1">Multi-pass membrane protein</topology>
    </subcellularLocation>
</comment>
<evidence type="ECO:0000259" key="11">
    <source>
        <dbReference type="Pfam" id="PF24576"/>
    </source>
</evidence>
<evidence type="ECO:0000256" key="5">
    <source>
        <dbReference type="ARBA" id="ARBA00022989"/>
    </source>
</evidence>
<evidence type="ECO:0000256" key="4">
    <source>
        <dbReference type="ARBA" id="ARBA00022692"/>
    </source>
</evidence>
<feature type="domain" description="Ionotropic glutamate receptor C-terminal" evidence="10">
    <location>
        <begin position="335"/>
        <end position="597"/>
    </location>
</feature>
<organism evidence="12 13">
    <name type="scientific">Zootermopsis nevadensis</name>
    <name type="common">Dampwood termite</name>
    <dbReference type="NCBI Taxonomy" id="136037"/>
    <lineage>
        <taxon>Eukaryota</taxon>
        <taxon>Metazoa</taxon>
        <taxon>Ecdysozoa</taxon>
        <taxon>Arthropoda</taxon>
        <taxon>Hexapoda</taxon>
        <taxon>Insecta</taxon>
        <taxon>Pterygota</taxon>
        <taxon>Neoptera</taxon>
        <taxon>Polyneoptera</taxon>
        <taxon>Dictyoptera</taxon>
        <taxon>Blattodea</taxon>
        <taxon>Blattoidea</taxon>
        <taxon>Termitoidae</taxon>
        <taxon>Termopsidae</taxon>
        <taxon>Zootermopsis</taxon>
    </lineage>
</organism>
<keyword evidence="6 9" id="KW-0472">Membrane</keyword>
<proteinExistence type="inferred from homology"/>
<dbReference type="STRING" id="136037.A0A067QZT2"/>
<dbReference type="SUPFAM" id="SSF53850">
    <property type="entry name" value="Periplasmic binding protein-like II"/>
    <property type="match status" value="1"/>
</dbReference>
<evidence type="ECO:0000256" key="2">
    <source>
        <dbReference type="ARBA" id="ARBA00008685"/>
    </source>
</evidence>
<dbReference type="GO" id="GO:0015276">
    <property type="term" value="F:ligand-gated monoatomic ion channel activity"/>
    <property type="evidence" value="ECO:0007669"/>
    <property type="project" value="InterPro"/>
</dbReference>
<feature type="transmembrane region" description="Helical" evidence="9">
    <location>
        <begin position="399"/>
        <end position="423"/>
    </location>
</feature>
<keyword evidence="3" id="KW-1003">Cell membrane</keyword>
<dbReference type="PANTHER" id="PTHR42643:SF33">
    <property type="entry name" value="GLUTAMATE RECEPTOR 2-LIKE PROTEIN"/>
    <property type="match status" value="1"/>
</dbReference>
<evidence type="ECO:0000256" key="3">
    <source>
        <dbReference type="ARBA" id="ARBA00022475"/>
    </source>
</evidence>
<comment type="similarity">
    <text evidence="2">Belongs to the glutamate-gated ion channel (TC 1.A.10.1) family.</text>
</comment>
<keyword evidence="13" id="KW-1185">Reference proteome</keyword>
<keyword evidence="4 9" id="KW-0812">Transmembrane</keyword>
<dbReference type="PANTHER" id="PTHR42643">
    <property type="entry name" value="IONOTROPIC RECEPTOR 20A-RELATED"/>
    <property type="match status" value="1"/>
</dbReference>
<evidence type="ECO:0000256" key="6">
    <source>
        <dbReference type="ARBA" id="ARBA00023136"/>
    </source>
</evidence>
<dbReference type="EMBL" id="KK852807">
    <property type="protein sequence ID" value="KDR16067.1"/>
    <property type="molecule type" value="Genomic_DNA"/>
</dbReference>
<evidence type="ECO:0000256" key="7">
    <source>
        <dbReference type="ARBA" id="ARBA00023170"/>
    </source>
</evidence>
<evidence type="ECO:0000256" key="8">
    <source>
        <dbReference type="ARBA" id="ARBA00023180"/>
    </source>
</evidence>
<dbReference type="InterPro" id="IPR057074">
    <property type="entry name" value="IR75A_N"/>
</dbReference>
<dbReference type="InterPro" id="IPR001320">
    <property type="entry name" value="Iontro_rcpt_C"/>
</dbReference>
<dbReference type="AlphaFoldDB" id="A0A067QZT2"/>
<dbReference type="Gene3D" id="3.40.190.10">
    <property type="entry name" value="Periplasmic binding protein-like II"/>
    <property type="match status" value="3"/>
</dbReference>
<keyword evidence="5 9" id="KW-1133">Transmembrane helix</keyword>
<reference evidence="12 13" key="1">
    <citation type="journal article" date="2014" name="Nat. Commun.">
        <title>Molecular traces of alternative social organization in a termite genome.</title>
        <authorList>
            <person name="Terrapon N."/>
            <person name="Li C."/>
            <person name="Robertson H.M."/>
            <person name="Ji L."/>
            <person name="Meng X."/>
            <person name="Booth W."/>
            <person name="Chen Z."/>
            <person name="Childers C.P."/>
            <person name="Glastad K.M."/>
            <person name="Gokhale K."/>
            <person name="Gowin J."/>
            <person name="Gronenberg W."/>
            <person name="Hermansen R.A."/>
            <person name="Hu H."/>
            <person name="Hunt B.G."/>
            <person name="Huylmans A.K."/>
            <person name="Khalil S.M."/>
            <person name="Mitchell R.D."/>
            <person name="Munoz-Torres M.C."/>
            <person name="Mustard J.A."/>
            <person name="Pan H."/>
            <person name="Reese J.T."/>
            <person name="Scharf M.E."/>
            <person name="Sun F."/>
            <person name="Vogel H."/>
            <person name="Xiao J."/>
            <person name="Yang W."/>
            <person name="Yang Z."/>
            <person name="Yang Z."/>
            <person name="Zhou J."/>
            <person name="Zhu J."/>
            <person name="Brent C.S."/>
            <person name="Elsik C.G."/>
            <person name="Goodisman M.A."/>
            <person name="Liberles D.A."/>
            <person name="Roe R.M."/>
            <person name="Vargo E.L."/>
            <person name="Vilcinskas A."/>
            <person name="Wang J."/>
            <person name="Bornberg-Bauer E."/>
            <person name="Korb J."/>
            <person name="Zhang G."/>
            <person name="Liebig J."/>
        </authorList>
    </citation>
    <scope>NUCLEOTIDE SEQUENCE [LARGE SCALE GENOMIC DNA]</scope>
    <source>
        <tissue evidence="12">Whole organism</tissue>
    </source>
</reference>
<dbReference type="OMA" id="HITQKAR"/>
<evidence type="ECO:0000256" key="1">
    <source>
        <dbReference type="ARBA" id="ARBA00004651"/>
    </source>
</evidence>
<evidence type="ECO:0000259" key="10">
    <source>
        <dbReference type="Pfam" id="PF00060"/>
    </source>
</evidence>
<keyword evidence="8" id="KW-0325">Glycoprotein</keyword>
<accession>A0A067QZT2</accession>
<dbReference type="Pfam" id="PF24576">
    <property type="entry name" value="IR75A_N"/>
    <property type="match status" value="1"/>
</dbReference>
<keyword evidence="7" id="KW-0675">Receptor</keyword>
<sequence length="640" mass="72546">MLPVSLIPGSVTMLFVCCVSETRVPQITLSLMESFIVQNDVSSAVIVNCWNLPDKASVTKNLSQKNIMVKFQDPGRDTDTSLLLRTDYHRIAVIVDLKCERSFLFLSYAGKNNCLKLQHHWLMLVTSDLSLNGLKSKQEPLITALESLPLAVDSQVFLAHQGSDLSHVLLQEVYRIRPDLPLVFTPLLEWSSGQLLPPKLRRDNYGGISINAATVVIDDVWENFFDMRYKHINSLGKCNYMLMLLVSQMLNFTVNLTLTNTWGFPKKGTSCYDGVVGLLQCGDTEIGALAILYKESRMDRIDYAGETFVFGLSFKFLKPSLSEVSIIYTLPFSRSVWVTYTITGAILSVALYATQKVESWVNPSRTGPPLLFGDTALNSLAIMCAEGSPRSPENLSSRIVFLFLLLLSLFLTTSYSAIIVSLLQTPSNAINTLTELINSPFKLSMKDIAYNTKYVNDTTNPEIRRMFYQKLYTRPHYQAFTTEEIGVENLRKGLYAFYAGSEAYKIMSDTYEEYEKCRLKEISINPSNVLAFPVKKGSPYREHITQKARWLKEAGMVDREYKRWFTQKPKCDANSQGFVSVRIKDFYPTLVVLLIGIICSTILFILEFVYHKIKYGTYWPRDSTTSQGELVNARHEKHGN</sequence>
<feature type="transmembrane region" description="Helical" evidence="9">
    <location>
        <begin position="586"/>
        <end position="610"/>
    </location>
</feature>